<dbReference type="Gene3D" id="1.10.510.10">
    <property type="entry name" value="Transferase(Phosphotransferase) domain 1"/>
    <property type="match status" value="1"/>
</dbReference>
<feature type="domain" description="AGC-kinase C-terminal" evidence="11">
    <location>
        <begin position="338"/>
        <end position="406"/>
    </location>
</feature>
<dbReference type="GO" id="GO:0005524">
    <property type="term" value="F:ATP binding"/>
    <property type="evidence" value="ECO:0007669"/>
    <property type="project" value="UniProtKB-UniRule"/>
</dbReference>
<dbReference type="Gene3D" id="3.30.200.20">
    <property type="entry name" value="Phosphorylase Kinase, domain 1"/>
    <property type="match status" value="1"/>
</dbReference>
<evidence type="ECO:0000256" key="7">
    <source>
        <dbReference type="ARBA" id="ARBA00022840"/>
    </source>
</evidence>
<keyword evidence="5 8" id="KW-0547">Nucleotide-binding</keyword>
<keyword evidence="7 8" id="KW-0067">ATP-binding</keyword>
<dbReference type="RefSeq" id="XP_028836451.1">
    <property type="nucleotide sequence ID" value="XM_028980618.1"/>
</dbReference>
<dbReference type="Pfam" id="PF00069">
    <property type="entry name" value="Pkinase"/>
    <property type="match status" value="1"/>
</dbReference>
<dbReference type="SMART" id="SM00220">
    <property type="entry name" value="S_TKc"/>
    <property type="match status" value="1"/>
</dbReference>
<evidence type="ECO:0000256" key="1">
    <source>
        <dbReference type="ARBA" id="ARBA00012513"/>
    </source>
</evidence>
<evidence type="ECO:0000256" key="9">
    <source>
        <dbReference type="RuleBase" id="RU000304"/>
    </source>
</evidence>
<dbReference type="SUPFAM" id="SSF56112">
    <property type="entry name" value="Protein kinase-like (PK-like)"/>
    <property type="match status" value="1"/>
</dbReference>
<dbReference type="PROSITE" id="PS51285">
    <property type="entry name" value="AGC_KINASE_CTER"/>
    <property type="match status" value="1"/>
</dbReference>
<organism evidence="12 13">
    <name type="scientific">Denticeps clupeoides</name>
    <name type="common">denticle herring</name>
    <dbReference type="NCBI Taxonomy" id="299321"/>
    <lineage>
        <taxon>Eukaryota</taxon>
        <taxon>Metazoa</taxon>
        <taxon>Chordata</taxon>
        <taxon>Craniata</taxon>
        <taxon>Vertebrata</taxon>
        <taxon>Euteleostomi</taxon>
        <taxon>Actinopterygii</taxon>
        <taxon>Neopterygii</taxon>
        <taxon>Teleostei</taxon>
        <taxon>Clupei</taxon>
        <taxon>Clupeiformes</taxon>
        <taxon>Denticipitoidei</taxon>
        <taxon>Denticipitidae</taxon>
        <taxon>Denticeps</taxon>
    </lineage>
</organism>
<keyword evidence="6" id="KW-0418">Kinase</keyword>
<dbReference type="Proteomes" id="UP000694580">
    <property type="component" value="Chromosome 5"/>
</dbReference>
<evidence type="ECO:0000256" key="6">
    <source>
        <dbReference type="ARBA" id="ARBA00022777"/>
    </source>
</evidence>
<reference evidence="12 13" key="1">
    <citation type="submission" date="2020-06" db="EMBL/GenBank/DDBJ databases">
        <authorList>
            <consortium name="Wellcome Sanger Institute Data Sharing"/>
        </authorList>
    </citation>
    <scope>NUCLEOTIDE SEQUENCE [LARGE SCALE GENOMIC DNA]</scope>
</reference>
<evidence type="ECO:0000256" key="5">
    <source>
        <dbReference type="ARBA" id="ARBA00022741"/>
    </source>
</evidence>
<dbReference type="SMART" id="SM00133">
    <property type="entry name" value="S_TK_X"/>
    <property type="match status" value="1"/>
</dbReference>
<keyword evidence="13" id="KW-1185">Reference proteome</keyword>
<proteinExistence type="inferred from homology"/>
<dbReference type="FunFam" id="3.30.200.20:FF:000042">
    <property type="entry name" value="Aurora kinase A"/>
    <property type="match status" value="1"/>
</dbReference>
<evidence type="ECO:0000256" key="3">
    <source>
        <dbReference type="ARBA" id="ARBA00022553"/>
    </source>
</evidence>
<dbReference type="AlphaFoldDB" id="A0AAY4DMJ6"/>
<dbReference type="InterPro" id="IPR011009">
    <property type="entry name" value="Kinase-like_dom_sf"/>
</dbReference>
<keyword evidence="3" id="KW-0597">Phosphoprotein</keyword>
<name>A0AAY4DMJ6_9TELE</name>
<evidence type="ECO:0000256" key="2">
    <source>
        <dbReference type="ARBA" id="ARBA00022527"/>
    </source>
</evidence>
<protein>
    <recommendedName>
        <fullName evidence="1">non-specific serine/threonine protein kinase</fullName>
        <ecNumber evidence="1">2.7.11.1</ecNumber>
    </recommendedName>
</protein>
<dbReference type="InterPro" id="IPR000719">
    <property type="entry name" value="Prot_kinase_dom"/>
</dbReference>
<dbReference type="PROSITE" id="PS00107">
    <property type="entry name" value="PROTEIN_KINASE_ATP"/>
    <property type="match status" value="1"/>
</dbReference>
<feature type="domain" description="Protein kinase" evidence="10">
    <location>
        <begin position="83"/>
        <end position="337"/>
    </location>
</feature>
<accession>A0AAY4DMJ6</accession>
<dbReference type="PANTHER" id="PTHR24351">
    <property type="entry name" value="RIBOSOMAL PROTEIN S6 KINASE"/>
    <property type="match status" value="1"/>
</dbReference>
<dbReference type="PROSITE" id="PS50011">
    <property type="entry name" value="PROTEIN_KINASE_DOM"/>
    <property type="match status" value="1"/>
</dbReference>
<dbReference type="PROSITE" id="PS00108">
    <property type="entry name" value="PROTEIN_KINASE_ST"/>
    <property type="match status" value="1"/>
</dbReference>
<dbReference type="Ensembl" id="ENSDCDT00010056854.1">
    <property type="protein sequence ID" value="ENSDCDP00010046648.1"/>
    <property type="gene ID" value="ENSDCDG00010028449.1"/>
</dbReference>
<dbReference type="InterPro" id="IPR000961">
    <property type="entry name" value="AGC-kinase_C"/>
</dbReference>
<gene>
    <name evidence="12" type="primary">sgk2b</name>
</gene>
<keyword evidence="4" id="KW-0808">Transferase</keyword>
<feature type="binding site" evidence="8">
    <location>
        <position position="112"/>
    </location>
    <ligand>
        <name>ATP</name>
        <dbReference type="ChEBI" id="CHEBI:30616"/>
    </ligand>
</feature>
<evidence type="ECO:0000256" key="8">
    <source>
        <dbReference type="PROSITE-ProRule" id="PRU10141"/>
    </source>
</evidence>
<dbReference type="FunFam" id="1.10.510.10:FF:000008">
    <property type="entry name" value="Non-specific serine/threonine protein kinase"/>
    <property type="match status" value="1"/>
</dbReference>
<dbReference type="InterPro" id="IPR008271">
    <property type="entry name" value="Ser/Thr_kinase_AS"/>
</dbReference>
<sequence>MPRQQRRMRRGTTYARLKRLMSHLSAVMRDRKADASDFVLKLLSGSPAYPRVDSEEFEETQSQASAAAWNRKFPRRKVEAAHFDYLKVIGKGSFGKVLLARHKETDVHYAVKVLQKSTIQNTKQQGQVMCERSVLLQTLDHPFLVRLHYSFQTSEKLYFVLDYASGGELFYHLQRERVFLEPRARFYAAEIASALGYLHTLRIIYRDLKLENVLLDRQGHVLLTDFGLCKEGVGATGHTGTFCGTPEYLPPEVLQQREYGPAVDWWGLGVVLHEMLYGLPPFYSEHRSEMMRNILQQPLSLGSGVSKRARDLLSRLLQKEPEKRLHKLSELECHSFFSPIKWVELLAKKVPPPFTPAQQTCPGDLVNFDPEFTELPVPLSLGVCGEADLTFSGFSYTCDNAAVVSPQHGKN</sequence>
<dbReference type="InterPro" id="IPR017441">
    <property type="entry name" value="Protein_kinase_ATP_BS"/>
</dbReference>
<evidence type="ECO:0000259" key="11">
    <source>
        <dbReference type="PROSITE" id="PS51285"/>
    </source>
</evidence>
<evidence type="ECO:0000313" key="12">
    <source>
        <dbReference type="Ensembl" id="ENSDCDP00010046648.1"/>
    </source>
</evidence>
<reference evidence="12" key="2">
    <citation type="submission" date="2025-08" db="UniProtKB">
        <authorList>
            <consortium name="Ensembl"/>
        </authorList>
    </citation>
    <scope>IDENTIFICATION</scope>
</reference>
<dbReference type="GeneID" id="114790502"/>
<keyword evidence="2 9" id="KW-0723">Serine/threonine-protein kinase</keyword>
<dbReference type="GeneTree" id="ENSGT00940000164496"/>
<dbReference type="EC" id="2.7.11.1" evidence="1"/>
<dbReference type="GO" id="GO:0004674">
    <property type="term" value="F:protein serine/threonine kinase activity"/>
    <property type="evidence" value="ECO:0007669"/>
    <property type="project" value="UniProtKB-KW"/>
</dbReference>
<evidence type="ECO:0000256" key="4">
    <source>
        <dbReference type="ARBA" id="ARBA00022679"/>
    </source>
</evidence>
<comment type="similarity">
    <text evidence="9">Belongs to the protein kinase superfamily.</text>
</comment>
<evidence type="ECO:0000313" key="13">
    <source>
        <dbReference type="Proteomes" id="UP000694580"/>
    </source>
</evidence>
<reference evidence="12" key="3">
    <citation type="submission" date="2025-09" db="UniProtKB">
        <authorList>
            <consortium name="Ensembl"/>
        </authorList>
    </citation>
    <scope>IDENTIFICATION</scope>
</reference>
<evidence type="ECO:0000259" key="10">
    <source>
        <dbReference type="PROSITE" id="PS50011"/>
    </source>
</evidence>